<dbReference type="Proteomes" id="UP000626210">
    <property type="component" value="Unassembled WGS sequence"/>
</dbReference>
<feature type="transmembrane region" description="Helical" evidence="1">
    <location>
        <begin position="144"/>
        <end position="161"/>
    </location>
</feature>
<evidence type="ECO:0000313" key="3">
    <source>
        <dbReference type="Proteomes" id="UP000626210"/>
    </source>
</evidence>
<dbReference type="EMBL" id="BMYK01000009">
    <property type="protein sequence ID" value="GHC87071.1"/>
    <property type="molecule type" value="Genomic_DNA"/>
</dbReference>
<proteinExistence type="predicted"/>
<reference evidence="3" key="1">
    <citation type="journal article" date="2019" name="Int. J. Syst. Evol. Microbiol.">
        <title>The Global Catalogue of Microorganisms (GCM) 10K type strain sequencing project: providing services to taxonomists for standard genome sequencing and annotation.</title>
        <authorList>
            <consortium name="The Broad Institute Genomics Platform"/>
            <consortium name="The Broad Institute Genome Sequencing Center for Infectious Disease"/>
            <person name="Wu L."/>
            <person name="Ma J."/>
        </authorList>
    </citation>
    <scope>NUCLEOTIDE SEQUENCE [LARGE SCALE GENOMIC DNA]</scope>
    <source>
        <strain evidence="3">KCTC 23314</strain>
    </source>
</reference>
<keyword evidence="3" id="KW-1185">Reference proteome</keyword>
<keyword evidence="1" id="KW-0812">Transmembrane</keyword>
<dbReference type="RefSeq" id="WP_189688056.1">
    <property type="nucleotide sequence ID" value="NZ_BMYK01000009.1"/>
</dbReference>
<keyword evidence="1" id="KW-1133">Transmembrane helix</keyword>
<organism evidence="2 3">
    <name type="scientific">Pseudorhodoferax aquiterrae</name>
    <dbReference type="NCBI Taxonomy" id="747304"/>
    <lineage>
        <taxon>Bacteria</taxon>
        <taxon>Pseudomonadati</taxon>
        <taxon>Pseudomonadota</taxon>
        <taxon>Betaproteobacteria</taxon>
        <taxon>Burkholderiales</taxon>
        <taxon>Comamonadaceae</taxon>
    </lineage>
</organism>
<evidence type="ECO:0000256" key="1">
    <source>
        <dbReference type="SAM" id="Phobius"/>
    </source>
</evidence>
<accession>A0ABQ3G4P2</accession>
<comment type="caution">
    <text evidence="2">The sequence shown here is derived from an EMBL/GenBank/DDBJ whole genome shotgun (WGS) entry which is preliminary data.</text>
</comment>
<feature type="transmembrane region" description="Helical" evidence="1">
    <location>
        <begin position="58"/>
        <end position="76"/>
    </location>
</feature>
<sequence>MDSFLRLYRIYRTVSRSWVARQIYKRATFGWKVGLWIGVLGFLVFAVSQFYYRPMGAHFAAMLLSACAWGFCFDRARRSVFAEEYRLYPERINYFQRDYQYLRYLEFRSRLQSGPYVGDIGDAIDFLGRHIETDSQNAISSHPLMAVLIGTLLSVLGAAAGQWQAKYIVYTLLGLLVTMYFSAMVLGMLQTKQADLREFKRFLLWAADEPNES</sequence>
<name>A0ABQ3G4P2_9BURK</name>
<evidence type="ECO:0000313" key="2">
    <source>
        <dbReference type="EMBL" id="GHC87071.1"/>
    </source>
</evidence>
<gene>
    <name evidence="2" type="ORF">GCM10007320_33290</name>
</gene>
<feature type="transmembrane region" description="Helical" evidence="1">
    <location>
        <begin position="33"/>
        <end position="52"/>
    </location>
</feature>
<protein>
    <submittedName>
        <fullName evidence="2">Uncharacterized protein</fullName>
    </submittedName>
</protein>
<feature type="transmembrane region" description="Helical" evidence="1">
    <location>
        <begin position="167"/>
        <end position="189"/>
    </location>
</feature>
<keyword evidence="1" id="KW-0472">Membrane</keyword>